<gene>
    <name evidence="3" type="ORF">IV74_GL000075</name>
</gene>
<evidence type="ECO:0000313" key="3">
    <source>
        <dbReference type="EMBL" id="KRN57555.1"/>
    </source>
</evidence>
<dbReference type="InterPro" id="IPR027994">
    <property type="entry name" value="WxL_dom"/>
</dbReference>
<dbReference type="Proteomes" id="UP000051658">
    <property type="component" value="Unassembled WGS sequence"/>
</dbReference>
<proteinExistence type="predicted"/>
<keyword evidence="1" id="KW-0732">Signal</keyword>
<dbReference type="Pfam" id="PF13731">
    <property type="entry name" value="WxL"/>
    <property type="match status" value="1"/>
</dbReference>
<dbReference type="PATRIC" id="fig|1449336.4.peg.75"/>
<reference evidence="3 4" key="1">
    <citation type="journal article" date="2015" name="Genome Announc.">
        <title>Expanding the biotechnology potential of lactobacilli through comparative genomics of 213 strains and associated genera.</title>
        <authorList>
            <person name="Sun Z."/>
            <person name="Harris H.M."/>
            <person name="McCann A."/>
            <person name="Guo C."/>
            <person name="Argimon S."/>
            <person name="Zhang W."/>
            <person name="Yang X."/>
            <person name="Jeffery I.B."/>
            <person name="Cooney J.C."/>
            <person name="Kagawa T.F."/>
            <person name="Liu W."/>
            <person name="Song Y."/>
            <person name="Salvetti E."/>
            <person name="Wrobel A."/>
            <person name="Rasinkangas P."/>
            <person name="Parkhill J."/>
            <person name="Rea M.C."/>
            <person name="O'Sullivan O."/>
            <person name="Ritari J."/>
            <person name="Douillard F.P."/>
            <person name="Paul Ross R."/>
            <person name="Yang R."/>
            <person name="Briner A.E."/>
            <person name="Felis G.E."/>
            <person name="de Vos W.M."/>
            <person name="Barrangou R."/>
            <person name="Klaenhammer T.R."/>
            <person name="Caufield P.W."/>
            <person name="Cui Y."/>
            <person name="Zhang H."/>
            <person name="O'Toole P.W."/>
        </authorList>
    </citation>
    <scope>NUCLEOTIDE SEQUENCE [LARGE SCALE GENOMIC DNA]</scope>
    <source>
        <strain evidence="3 4">DSM 20623</strain>
    </source>
</reference>
<feature type="chain" id="PRO_5006417991" description="WxL domain-containing protein" evidence="1">
    <location>
        <begin position="26"/>
        <end position="242"/>
    </location>
</feature>
<feature type="signal peptide" evidence="1">
    <location>
        <begin position="1"/>
        <end position="25"/>
    </location>
</feature>
<organism evidence="3 4">
    <name type="scientific">Carnobacterium divergens DSM 20623</name>
    <dbReference type="NCBI Taxonomy" id="1449336"/>
    <lineage>
        <taxon>Bacteria</taxon>
        <taxon>Bacillati</taxon>
        <taxon>Bacillota</taxon>
        <taxon>Bacilli</taxon>
        <taxon>Lactobacillales</taxon>
        <taxon>Carnobacteriaceae</taxon>
        <taxon>Carnobacterium</taxon>
    </lineage>
</organism>
<evidence type="ECO:0000259" key="2">
    <source>
        <dbReference type="Pfam" id="PF13731"/>
    </source>
</evidence>
<sequence length="242" mass="26030">MKKTMLSLIGTLLFSTVFLGTSALAVEEVGQPAKSNGYVNFDYDDEDATLGTLRINKVSKINFGTTPTKGDTVTINSVYSAEDEKNGKYLPLNVQTIDNRGNGAGWQLQVQQTRQFTQLDEANVPLTDANKLNGSLLEGAELALTATQAADLSIEQEANRVAPSIFKKVTLSTAEDAGFVTVTSAKENEGIGSWNTLFGEISDATATENNAVTLKIPGEIKKNKDVSYEAELTWTIVATPEI</sequence>
<evidence type="ECO:0000313" key="4">
    <source>
        <dbReference type="Proteomes" id="UP000051658"/>
    </source>
</evidence>
<evidence type="ECO:0000256" key="1">
    <source>
        <dbReference type="SAM" id="SignalP"/>
    </source>
</evidence>
<accession>A0A0R2HXP2</accession>
<name>A0A0R2HXP2_CARDV</name>
<dbReference type="RefSeq" id="WP_034572637.1">
    <property type="nucleotide sequence ID" value="NZ_JQBS01000006.1"/>
</dbReference>
<keyword evidence="4" id="KW-1185">Reference proteome</keyword>
<protein>
    <recommendedName>
        <fullName evidence="2">WxL domain-containing protein</fullName>
    </recommendedName>
</protein>
<dbReference type="EMBL" id="JQBS01000006">
    <property type="protein sequence ID" value="KRN57555.1"/>
    <property type="molecule type" value="Genomic_DNA"/>
</dbReference>
<dbReference type="AlphaFoldDB" id="A0A0R2HXP2"/>
<dbReference type="GeneID" id="89587657"/>
<feature type="domain" description="WxL" evidence="2">
    <location>
        <begin position="45"/>
        <end position="240"/>
    </location>
</feature>
<comment type="caution">
    <text evidence="3">The sequence shown here is derived from an EMBL/GenBank/DDBJ whole genome shotgun (WGS) entry which is preliminary data.</text>
</comment>